<evidence type="ECO:0000256" key="2">
    <source>
        <dbReference type="ARBA" id="ARBA00022448"/>
    </source>
</evidence>
<keyword evidence="2" id="KW-0813">Transport</keyword>
<evidence type="ECO:0000259" key="11">
    <source>
        <dbReference type="PROSITE" id="PS50893"/>
    </source>
</evidence>
<dbReference type="InterPro" id="IPR013525">
    <property type="entry name" value="ABC2_TM"/>
</dbReference>
<feature type="transmembrane region" description="Helical" evidence="9">
    <location>
        <begin position="345"/>
        <end position="366"/>
    </location>
</feature>
<feature type="transmembrane region" description="Helical" evidence="9">
    <location>
        <begin position="1045"/>
        <end position="1067"/>
    </location>
</feature>
<dbReference type="Proteomes" id="UP000000689">
    <property type="component" value="Chromosome 7"/>
</dbReference>
<evidence type="ECO:0000256" key="10">
    <source>
        <dbReference type="SAM" id="SignalP"/>
    </source>
</evidence>
<evidence type="ECO:0000313" key="13">
    <source>
        <dbReference type="Proteomes" id="UP000000689"/>
    </source>
</evidence>
<reference evidence="12 13" key="1">
    <citation type="journal article" date="2011" name="Proc. Natl. Acad. Sci. U.S.A.">
        <title>Evolutionary erosion of yeast sex chromosomes by mating-type switching accidents.</title>
        <authorList>
            <person name="Gordon J.L."/>
            <person name="Armisen D."/>
            <person name="Proux-Wera E."/>
            <person name="Oheigeartaigh S.S."/>
            <person name="Byrne K.P."/>
            <person name="Wolfe K.H."/>
        </authorList>
    </citation>
    <scope>NUCLEOTIDE SEQUENCE [LARGE SCALE GENOMIC DNA]</scope>
    <source>
        <strain evidence="13">ATCC 10597 / BCRC 20456 / CBS 421 / NBRC 0211 / NRRL Y-12639</strain>
    </source>
</reference>
<dbReference type="InterPro" id="IPR017871">
    <property type="entry name" value="ABC_transporter-like_CS"/>
</dbReference>
<keyword evidence="3 9" id="KW-0812">Transmembrane</keyword>
<evidence type="ECO:0000256" key="1">
    <source>
        <dbReference type="ARBA" id="ARBA00004141"/>
    </source>
</evidence>
<dbReference type="Pfam" id="PF19055">
    <property type="entry name" value="ABC2_membrane_7"/>
    <property type="match status" value="1"/>
</dbReference>
<keyword evidence="7 9" id="KW-0472">Membrane</keyword>
<comment type="subcellular location">
    <subcellularLocation>
        <location evidence="1">Membrane</location>
        <topology evidence="1">Multi-pass membrane protein</topology>
    </subcellularLocation>
</comment>
<dbReference type="HOGENOM" id="CLU_000604_57_1_1"/>
<dbReference type="SMART" id="SM00382">
    <property type="entry name" value="AAA"/>
    <property type="match status" value="1"/>
</dbReference>
<dbReference type="AlphaFoldDB" id="J7SBQ8"/>
<dbReference type="GeneID" id="13926960"/>
<dbReference type="OMA" id="FNCQLDA"/>
<dbReference type="Pfam" id="PF00005">
    <property type="entry name" value="ABC_tran"/>
    <property type="match status" value="1"/>
</dbReference>
<dbReference type="STRING" id="1071378.J7SBQ8"/>
<evidence type="ECO:0000256" key="7">
    <source>
        <dbReference type="ARBA" id="ARBA00023136"/>
    </source>
</evidence>
<feature type="transmembrane region" description="Helical" evidence="9">
    <location>
        <begin position="986"/>
        <end position="1004"/>
    </location>
</feature>
<dbReference type="InterPro" id="IPR027417">
    <property type="entry name" value="P-loop_NTPase"/>
</dbReference>
<feature type="transmembrane region" description="Helical" evidence="9">
    <location>
        <begin position="1073"/>
        <end position="1093"/>
    </location>
</feature>
<dbReference type="GO" id="GO:0016887">
    <property type="term" value="F:ATP hydrolysis activity"/>
    <property type="evidence" value="ECO:0007669"/>
    <property type="project" value="InterPro"/>
</dbReference>
<evidence type="ECO:0000313" key="12">
    <source>
        <dbReference type="EMBL" id="CCK73485.1"/>
    </source>
</evidence>
<feature type="transmembrane region" description="Helical" evidence="9">
    <location>
        <begin position="927"/>
        <end position="945"/>
    </location>
</feature>
<feature type="domain" description="ABC transporter" evidence="11">
    <location>
        <begin position="407"/>
        <end position="664"/>
    </location>
</feature>
<dbReference type="InterPro" id="IPR003593">
    <property type="entry name" value="AAA+_ATPase"/>
</dbReference>
<dbReference type="GO" id="GO:0005524">
    <property type="term" value="F:ATP binding"/>
    <property type="evidence" value="ECO:0007669"/>
    <property type="project" value="UniProtKB-KW"/>
</dbReference>
<dbReference type="eggNOG" id="KOG0061">
    <property type="taxonomic scope" value="Eukaryota"/>
</dbReference>
<proteinExistence type="predicted"/>
<keyword evidence="13" id="KW-1185">Reference proteome</keyword>
<evidence type="ECO:0000256" key="3">
    <source>
        <dbReference type="ARBA" id="ARBA00022692"/>
    </source>
</evidence>
<accession>J7SBQ8</accession>
<keyword evidence="6 9" id="KW-1133">Transmembrane helix</keyword>
<feature type="transmembrane region" description="Helical" evidence="9">
    <location>
        <begin position="957"/>
        <end position="979"/>
    </location>
</feature>
<dbReference type="SUPFAM" id="SSF52540">
    <property type="entry name" value="P-loop containing nucleoside triphosphate hydrolases"/>
    <property type="match status" value="1"/>
</dbReference>
<dbReference type="PANTHER" id="PTHR48041">
    <property type="entry name" value="ABC TRANSPORTER G FAMILY MEMBER 28"/>
    <property type="match status" value="1"/>
</dbReference>
<dbReference type="RefSeq" id="XP_003980161.1">
    <property type="nucleotide sequence ID" value="XM_003980112.1"/>
</dbReference>
<keyword evidence="4" id="KW-0547">Nucleotide-binding</keyword>
<gene>
    <name evidence="12" type="primary">NDAI0G05020</name>
    <name evidence="12" type="ordered locus">NDAI_0G05020</name>
</gene>
<dbReference type="GO" id="GO:0140359">
    <property type="term" value="F:ABC-type transporter activity"/>
    <property type="evidence" value="ECO:0007669"/>
    <property type="project" value="InterPro"/>
</dbReference>
<feature type="signal peptide" evidence="10">
    <location>
        <begin position="1"/>
        <end position="16"/>
    </location>
</feature>
<protein>
    <recommendedName>
        <fullName evidence="11">ABC transporter domain-containing protein</fullName>
    </recommendedName>
</protein>
<dbReference type="Gene3D" id="3.40.50.300">
    <property type="entry name" value="P-loop containing nucleotide triphosphate hydrolases"/>
    <property type="match status" value="1"/>
</dbReference>
<name>J7SBQ8_NAUDC</name>
<evidence type="ECO:0000256" key="9">
    <source>
        <dbReference type="SAM" id="Phobius"/>
    </source>
</evidence>
<feature type="transmembrane region" description="Helical" evidence="9">
    <location>
        <begin position="876"/>
        <end position="898"/>
    </location>
</feature>
<sequence length="1097" mass="123403">MHLLTWECFIIMTLNAVQVACSFTMKRNQLIFPKNQQKLEFDTLALPPRRGRGRGGDGPSRKPDDDGKCPPCFNCMLPIFECKQFSECNSYTGRCDCIEGFSGDDCSIPLCGSLSKGNNERPIRQPSNETRNGVETCECDAGWNGINCNICQEDEVCDAFMPDPSVKGTCYKDGIIINKSFQGCDVTNEKILEVLKGKLPQVTFSCDKKTNECNFQFWIDQIESFYCGLDNCSFEYDLQQNTTHYACQDAKCKCIPGTMLCGANGSIDIGEFLTETIKGPGDFNCDLVTKQCKFSEPSMNDLISDIFGDDCIRLKCESGECIHYSEIPGYNSPDDNKGMSWQGNLVLALTSISVLALVTFVCFYIAGSPMFRSTDDLNSKDTKKGSRILLPEDEDNDFLQTNNAATLTFENISYRVPQLPGDHGNNNSNNDNDDGKSILNNISGIVKPGQIFAIMGGSGAGKTTLLDILAMKRKTGIVTGTIKVNGQTISRKDYSKLTGFVDQNDYLHPMLTVYETVLNSALLRLPRSMSFEAKESRVYQVLEELRIFDIKDRIIGSDFERGISGGEKRRVSIACELVTSPLILFLDEPTSGLDANNASNVINSLVRLSQHYNRTLVLTIHQPRSNIFYQFDKLVLLSNSEMVYSGDVSKVNEFLRNSGYECPVNYNIADYLIDITYESKGNLRARERERQGRVSTELDLENVGGASVEEDHIEDRGLPRSLTQTEWEHYAIHRDEIRNLLQDTISRDRGDNTDDNEHTIGSLNTLILHNKFIEGVYFADLKSDIDDIMRAQGSTMNDTTGETRTGTSTLSVPNIEKGATFFQQLVILNSRTFKNIYRNPKLLLGNYMLTILLSLFLGTLYYQVTNDISGFQNRMGLFFFILTYFGFVTFTGLSSFHIERLIFIKERSNNYYSPLAYYISKILSDVLPLRIIPPILMAIIIYPMVGLNMRDHGFFKFIGILILFNLSISLEILTIGIIFEDLNNGIILSVLILLGSLLFSGLFINTKDITNVAFKYLKNLSVIYYAYESLLINEVKTLMLKEKKYGLNIEVPGATILSTFGFMVQNLVFDVKILVMFNMIFLVVGYLALKWIVIEQK</sequence>
<evidence type="ECO:0000256" key="4">
    <source>
        <dbReference type="ARBA" id="ARBA00022741"/>
    </source>
</evidence>
<dbReference type="GO" id="GO:0016020">
    <property type="term" value="C:membrane"/>
    <property type="evidence" value="ECO:0007669"/>
    <property type="project" value="UniProtKB-SubCell"/>
</dbReference>
<evidence type="ECO:0000256" key="5">
    <source>
        <dbReference type="ARBA" id="ARBA00022840"/>
    </source>
</evidence>
<dbReference type="InterPro" id="IPR050352">
    <property type="entry name" value="ABCG_transporters"/>
</dbReference>
<dbReference type="OrthoDB" id="66620at2759"/>
<organism evidence="12 13">
    <name type="scientific">Naumovozyma dairenensis (strain ATCC 10597 / BCRC 20456 / CBS 421 / NBRC 0211 / NRRL Y-12639)</name>
    <name type="common">Saccharomyces dairenensis</name>
    <dbReference type="NCBI Taxonomy" id="1071378"/>
    <lineage>
        <taxon>Eukaryota</taxon>
        <taxon>Fungi</taxon>
        <taxon>Dikarya</taxon>
        <taxon>Ascomycota</taxon>
        <taxon>Saccharomycotina</taxon>
        <taxon>Saccharomycetes</taxon>
        <taxon>Saccharomycetales</taxon>
        <taxon>Saccharomycetaceae</taxon>
        <taxon>Naumovozyma</taxon>
    </lineage>
</organism>
<dbReference type="KEGG" id="ndi:NDAI_0G05020"/>
<dbReference type="EMBL" id="HE580273">
    <property type="protein sequence ID" value="CCK73485.1"/>
    <property type="molecule type" value="Genomic_DNA"/>
</dbReference>
<dbReference type="InterPro" id="IPR002049">
    <property type="entry name" value="LE_dom"/>
</dbReference>
<dbReference type="PROSITE" id="PS00211">
    <property type="entry name" value="ABC_TRANSPORTER_1"/>
    <property type="match status" value="1"/>
</dbReference>
<keyword evidence="5" id="KW-0067">ATP-binding</keyword>
<dbReference type="Pfam" id="PF01061">
    <property type="entry name" value="ABC2_membrane"/>
    <property type="match status" value="1"/>
</dbReference>
<evidence type="ECO:0000256" key="8">
    <source>
        <dbReference type="SAM" id="MobiDB-lite"/>
    </source>
</evidence>
<evidence type="ECO:0000256" key="6">
    <source>
        <dbReference type="ARBA" id="ARBA00022989"/>
    </source>
</evidence>
<keyword evidence="10" id="KW-0732">Signal</keyword>
<dbReference type="InterPro" id="IPR003439">
    <property type="entry name" value="ABC_transporter-like_ATP-bd"/>
</dbReference>
<feature type="transmembrane region" description="Helical" evidence="9">
    <location>
        <begin position="842"/>
        <end position="864"/>
    </location>
</feature>
<dbReference type="PANTHER" id="PTHR48041:SF2">
    <property type="entry name" value="ATP-DEPENDENT PERMEASE-RELATED"/>
    <property type="match status" value="1"/>
</dbReference>
<dbReference type="CDD" id="cd00055">
    <property type="entry name" value="EGF_Lam"/>
    <property type="match status" value="1"/>
</dbReference>
<dbReference type="CDD" id="cd03213">
    <property type="entry name" value="ABCG_EPDR"/>
    <property type="match status" value="1"/>
</dbReference>
<dbReference type="InterPro" id="IPR043926">
    <property type="entry name" value="ABCG_dom"/>
</dbReference>
<feature type="region of interest" description="Disordered" evidence="8">
    <location>
        <begin position="43"/>
        <end position="65"/>
    </location>
</feature>
<feature type="chain" id="PRO_5003797607" description="ABC transporter domain-containing protein" evidence="10">
    <location>
        <begin position="17"/>
        <end position="1097"/>
    </location>
</feature>
<dbReference type="PROSITE" id="PS50893">
    <property type="entry name" value="ABC_TRANSPORTER_2"/>
    <property type="match status" value="1"/>
</dbReference>